<dbReference type="PANTHER" id="PTHR21646">
    <property type="entry name" value="UBIQUITIN CARBOXYL-TERMINAL HYDROLASE"/>
    <property type="match status" value="1"/>
</dbReference>
<dbReference type="PANTHER" id="PTHR21646:SF74">
    <property type="entry name" value="UBIQUITIN CARBOXYL-TERMINAL HYDROLASE 19"/>
    <property type="match status" value="1"/>
</dbReference>
<keyword evidence="5" id="KW-1185">Reference proteome</keyword>
<dbReference type="PROSITE" id="PS50235">
    <property type="entry name" value="USP_3"/>
    <property type="match status" value="1"/>
</dbReference>
<evidence type="ECO:0000313" key="5">
    <source>
        <dbReference type="Proteomes" id="UP000280834"/>
    </source>
</evidence>
<dbReference type="WBParaSite" id="BTMF_0000415701-mRNA-1">
    <property type="protein sequence ID" value="BTMF_0000415701-mRNA-1"/>
    <property type="gene ID" value="BTMF_0000415701"/>
</dbReference>
<dbReference type="EC" id="3.4.19.12" evidence="2"/>
<sequence>MSSSMASSSSIASNPSLYDMLAMFSETERLKPEESWYCSKCKEHVEATKQLVLYRLPPILIIQLKRFIYTTSLMTVHRRSKDDRPVRYPLDNLDLAQFLSDTAPSGQETKYDLTGVVCHSGSSYFGHYISLGRLLSIDGKTIEIDWRNFDDSIVTRAQLSRVQNDDAYLLFYKQRGRATQDLLKKHYGIG</sequence>
<name>A0A0R3QCS7_9BILA</name>
<dbReference type="EMBL" id="UZAG01003126">
    <property type="protein sequence ID" value="VDO14830.1"/>
    <property type="molecule type" value="Genomic_DNA"/>
</dbReference>
<dbReference type="Gene3D" id="3.90.70.10">
    <property type="entry name" value="Cysteine proteinases"/>
    <property type="match status" value="1"/>
</dbReference>
<dbReference type="InterPro" id="IPR001394">
    <property type="entry name" value="Peptidase_C19_UCH"/>
</dbReference>
<proteinExistence type="predicted"/>
<dbReference type="InterPro" id="IPR050185">
    <property type="entry name" value="Ub_carboxyl-term_hydrolase"/>
</dbReference>
<dbReference type="PROSITE" id="PS00973">
    <property type="entry name" value="USP_2"/>
    <property type="match status" value="1"/>
</dbReference>
<feature type="domain" description="USP" evidence="3">
    <location>
        <begin position="1"/>
        <end position="175"/>
    </location>
</feature>
<accession>A0A0R3QCS7</accession>
<evidence type="ECO:0000259" key="3">
    <source>
        <dbReference type="PROSITE" id="PS50235"/>
    </source>
</evidence>
<gene>
    <name evidence="4" type="ORF">BTMF_LOCUS3457</name>
</gene>
<reference evidence="4 5" key="2">
    <citation type="submission" date="2018-11" db="EMBL/GenBank/DDBJ databases">
        <authorList>
            <consortium name="Pathogen Informatics"/>
        </authorList>
    </citation>
    <scope>NUCLEOTIDE SEQUENCE [LARGE SCALE GENOMIC DNA]</scope>
</reference>
<dbReference type="STRING" id="42155.A0A0R3QCS7"/>
<comment type="catalytic activity">
    <reaction evidence="1">
        <text>Thiol-dependent hydrolysis of ester, thioester, amide, peptide and isopeptide bonds formed by the C-terminal Gly of ubiquitin (a 76-residue protein attached to proteins as an intracellular targeting signal).</text>
        <dbReference type="EC" id="3.4.19.12"/>
    </reaction>
</comment>
<dbReference type="Proteomes" id="UP000280834">
    <property type="component" value="Unassembled WGS sequence"/>
</dbReference>
<dbReference type="AlphaFoldDB" id="A0A0R3QCS7"/>
<organism evidence="6">
    <name type="scientific">Brugia timori</name>
    <dbReference type="NCBI Taxonomy" id="42155"/>
    <lineage>
        <taxon>Eukaryota</taxon>
        <taxon>Metazoa</taxon>
        <taxon>Ecdysozoa</taxon>
        <taxon>Nematoda</taxon>
        <taxon>Chromadorea</taxon>
        <taxon>Rhabditida</taxon>
        <taxon>Spirurina</taxon>
        <taxon>Spiruromorpha</taxon>
        <taxon>Filarioidea</taxon>
        <taxon>Onchocercidae</taxon>
        <taxon>Brugia</taxon>
    </lineage>
</organism>
<protein>
    <recommendedName>
        <fullName evidence="2">ubiquitinyl hydrolase 1</fullName>
        <ecNumber evidence="2">3.4.19.12</ecNumber>
    </recommendedName>
</protein>
<evidence type="ECO:0000256" key="1">
    <source>
        <dbReference type="ARBA" id="ARBA00000707"/>
    </source>
</evidence>
<reference evidence="6" key="1">
    <citation type="submission" date="2017-02" db="UniProtKB">
        <authorList>
            <consortium name="WormBaseParasite"/>
        </authorList>
    </citation>
    <scope>IDENTIFICATION</scope>
</reference>
<evidence type="ECO:0000313" key="4">
    <source>
        <dbReference type="EMBL" id="VDO14830.1"/>
    </source>
</evidence>
<dbReference type="SUPFAM" id="SSF54001">
    <property type="entry name" value="Cysteine proteinases"/>
    <property type="match status" value="1"/>
</dbReference>
<dbReference type="Pfam" id="PF00443">
    <property type="entry name" value="UCH"/>
    <property type="match status" value="1"/>
</dbReference>
<dbReference type="InterPro" id="IPR028889">
    <property type="entry name" value="USP"/>
</dbReference>
<evidence type="ECO:0000313" key="6">
    <source>
        <dbReference type="WBParaSite" id="BTMF_0000415701-mRNA-1"/>
    </source>
</evidence>
<dbReference type="GO" id="GO:0004843">
    <property type="term" value="F:cysteine-type deubiquitinase activity"/>
    <property type="evidence" value="ECO:0007669"/>
    <property type="project" value="UniProtKB-EC"/>
</dbReference>
<evidence type="ECO:0000256" key="2">
    <source>
        <dbReference type="ARBA" id="ARBA00012759"/>
    </source>
</evidence>
<dbReference type="InterPro" id="IPR038765">
    <property type="entry name" value="Papain-like_cys_pep_sf"/>
</dbReference>
<dbReference type="GO" id="GO:0016579">
    <property type="term" value="P:protein deubiquitination"/>
    <property type="evidence" value="ECO:0007669"/>
    <property type="project" value="InterPro"/>
</dbReference>
<dbReference type="InterPro" id="IPR018200">
    <property type="entry name" value="USP_CS"/>
</dbReference>